<dbReference type="GO" id="GO:0005737">
    <property type="term" value="C:cytoplasm"/>
    <property type="evidence" value="ECO:0007669"/>
    <property type="project" value="UniProtKB-ARBA"/>
</dbReference>
<comment type="pathway">
    <text evidence="2">Amino-acid biosynthesis; L-cysteine biosynthesis; L-cysteine from L-serine: step 2/2.</text>
</comment>
<reference evidence="15 16" key="1">
    <citation type="journal article" date="2024" name="Nat. Commun.">
        <title>Phylogenomics reveals the evolutionary origins of lichenization in chlorophyte algae.</title>
        <authorList>
            <person name="Puginier C."/>
            <person name="Libourel C."/>
            <person name="Otte J."/>
            <person name="Skaloud P."/>
            <person name="Haon M."/>
            <person name="Grisel S."/>
            <person name="Petersen M."/>
            <person name="Berrin J.G."/>
            <person name="Delaux P.M."/>
            <person name="Dal Grande F."/>
            <person name="Keller J."/>
        </authorList>
    </citation>
    <scope>NUCLEOTIDE SEQUENCE [LARGE SCALE GENOMIC DNA]</scope>
    <source>
        <strain evidence="15 16">SAG 2145</strain>
    </source>
</reference>
<dbReference type="InterPro" id="IPR005856">
    <property type="entry name" value="Cys_synth"/>
</dbReference>
<dbReference type="Gene3D" id="3.40.50.1100">
    <property type="match status" value="2"/>
</dbReference>
<evidence type="ECO:0000256" key="3">
    <source>
        <dbReference type="ARBA" id="ARBA00007103"/>
    </source>
</evidence>
<protein>
    <recommendedName>
        <fullName evidence="4 12">Cysteine synthase</fullName>
        <ecNumber evidence="4 12">2.5.1.47</ecNumber>
    </recommendedName>
</protein>
<feature type="compositionally biased region" description="Basic and acidic residues" evidence="13">
    <location>
        <begin position="405"/>
        <end position="417"/>
    </location>
</feature>
<feature type="domain" description="Tryptophan synthase beta chain-like PALP" evidence="14">
    <location>
        <begin position="87"/>
        <end position="370"/>
    </location>
</feature>
<evidence type="ECO:0000256" key="4">
    <source>
        <dbReference type="ARBA" id="ARBA00012681"/>
    </source>
</evidence>
<evidence type="ECO:0000256" key="11">
    <source>
        <dbReference type="PIRSR" id="PIRSR605856-51"/>
    </source>
</evidence>
<evidence type="ECO:0000256" key="8">
    <source>
        <dbReference type="ARBA" id="ARBA00023192"/>
    </source>
</evidence>
<dbReference type="FunFam" id="3.40.50.1100:FF:000067">
    <property type="entry name" value="Cysteine synthase"/>
    <property type="match status" value="1"/>
</dbReference>
<name>A0AAW1SAP1_9CHLO</name>
<dbReference type="EC" id="2.5.1.47" evidence="4 12"/>
<dbReference type="GO" id="GO:0006535">
    <property type="term" value="P:cysteine biosynthetic process from serine"/>
    <property type="evidence" value="ECO:0007669"/>
    <property type="project" value="UniProtKB-UniRule"/>
</dbReference>
<evidence type="ECO:0000256" key="9">
    <source>
        <dbReference type="ARBA" id="ARBA00047931"/>
    </source>
</evidence>
<sequence length="417" mass="44767">MQAQGLHLSATSNCCIGSERHFPRSVPSRGQQAALCGEPICLQQRGRSHRRKATAILDSAVLSREDTQVQEQQRTGPKGIKNNAIELVGNTPMVFLNKVSEGCGARIACKLELMQPCSSVKDRIAANMIEQAEAQGLITPGKTTLVEPTSGNTGVGLAFIAAAKGYRLVLTMPDTMSIERRILLRAFGAQLHLTNGRLGMTGAIREAEQLVSKTPGAYMLQQFENPSNPDIHYRTTGPEIWQDTAGSVAAFISGVGTGGTISGVGRYLKQQNPDVQVIGVEPSESPVLSGGMPGYHQIQGIGAGFVPKTLDVEVVDEVMQVTSQESVEMARRLALEEGLLCGISSGTAVVAAIRVAQRPEMQGKLIVPVLPSFGERYLSTVLFNNLWCKDADAENSMPPNWKCRSGADTKETKEPKL</sequence>
<accession>A0AAW1SAP1</accession>
<gene>
    <name evidence="15" type="ORF">WJX74_006540</name>
</gene>
<evidence type="ECO:0000256" key="5">
    <source>
        <dbReference type="ARBA" id="ARBA00022605"/>
    </source>
</evidence>
<dbReference type="NCBIfam" id="TIGR01139">
    <property type="entry name" value="cysK"/>
    <property type="match status" value="1"/>
</dbReference>
<evidence type="ECO:0000256" key="1">
    <source>
        <dbReference type="ARBA" id="ARBA00001933"/>
    </source>
</evidence>
<dbReference type="FunFam" id="3.40.50.1100:FF:000130">
    <property type="entry name" value="Cysteine synthase"/>
    <property type="match status" value="1"/>
</dbReference>
<dbReference type="InterPro" id="IPR050214">
    <property type="entry name" value="Cys_Synth/Cystath_Beta-Synth"/>
</dbReference>
<dbReference type="InterPro" id="IPR001926">
    <property type="entry name" value="TrpB-like_PALP"/>
</dbReference>
<dbReference type="InterPro" id="IPR001216">
    <property type="entry name" value="P-phosphate_BS"/>
</dbReference>
<evidence type="ECO:0000313" key="15">
    <source>
        <dbReference type="EMBL" id="KAK9843072.1"/>
    </source>
</evidence>
<dbReference type="InterPro" id="IPR005859">
    <property type="entry name" value="CysK"/>
</dbReference>
<evidence type="ECO:0000256" key="12">
    <source>
        <dbReference type="RuleBase" id="RU003985"/>
    </source>
</evidence>
<feature type="modified residue" description="N6-(pyridoxal phosphate)lysine" evidence="11">
    <location>
        <position position="121"/>
    </location>
</feature>
<evidence type="ECO:0000256" key="13">
    <source>
        <dbReference type="SAM" id="MobiDB-lite"/>
    </source>
</evidence>
<dbReference type="EMBL" id="JALJOS010000002">
    <property type="protein sequence ID" value="KAK9843072.1"/>
    <property type="molecule type" value="Genomic_DNA"/>
</dbReference>
<organism evidence="15 16">
    <name type="scientific">Apatococcus lobatus</name>
    <dbReference type="NCBI Taxonomy" id="904363"/>
    <lineage>
        <taxon>Eukaryota</taxon>
        <taxon>Viridiplantae</taxon>
        <taxon>Chlorophyta</taxon>
        <taxon>core chlorophytes</taxon>
        <taxon>Trebouxiophyceae</taxon>
        <taxon>Chlorellales</taxon>
        <taxon>Chlorellaceae</taxon>
        <taxon>Apatococcus</taxon>
    </lineage>
</organism>
<comment type="similarity">
    <text evidence="3 12">Belongs to the cysteine synthase/cystathionine beta-synthase family.</text>
</comment>
<comment type="cofactor">
    <cofactor evidence="1 10 12">
        <name>pyridoxal 5'-phosphate</name>
        <dbReference type="ChEBI" id="CHEBI:597326"/>
    </cofactor>
</comment>
<proteinExistence type="inferred from homology"/>
<dbReference type="Pfam" id="PF00291">
    <property type="entry name" value="PALP"/>
    <property type="match status" value="1"/>
</dbReference>
<feature type="region of interest" description="Disordered" evidence="13">
    <location>
        <begin position="398"/>
        <end position="417"/>
    </location>
</feature>
<feature type="binding site" evidence="10">
    <location>
        <begin position="256"/>
        <end position="260"/>
    </location>
    <ligand>
        <name>pyridoxal 5'-phosphate</name>
        <dbReference type="ChEBI" id="CHEBI:597326"/>
    </ligand>
</feature>
<evidence type="ECO:0000256" key="2">
    <source>
        <dbReference type="ARBA" id="ARBA00004962"/>
    </source>
</evidence>
<dbReference type="CDD" id="cd01561">
    <property type="entry name" value="CBS_like"/>
    <property type="match status" value="1"/>
</dbReference>
<dbReference type="PANTHER" id="PTHR10314">
    <property type="entry name" value="CYSTATHIONINE BETA-SYNTHASE"/>
    <property type="match status" value="1"/>
</dbReference>
<dbReference type="InterPro" id="IPR036052">
    <property type="entry name" value="TrpB-like_PALP_sf"/>
</dbReference>
<feature type="binding site" evidence="10">
    <location>
        <position position="152"/>
    </location>
    <ligand>
        <name>pyridoxal 5'-phosphate</name>
        <dbReference type="ChEBI" id="CHEBI:597326"/>
    </ligand>
</feature>
<dbReference type="SUPFAM" id="SSF53686">
    <property type="entry name" value="Tryptophan synthase beta subunit-like PLP-dependent enzymes"/>
    <property type="match status" value="1"/>
</dbReference>
<keyword evidence="7 10" id="KW-0663">Pyridoxal phosphate</keyword>
<dbReference type="PROSITE" id="PS00901">
    <property type="entry name" value="CYS_SYNTHASE"/>
    <property type="match status" value="1"/>
</dbReference>
<keyword evidence="5 12" id="KW-0028">Amino-acid biosynthesis</keyword>
<keyword evidence="16" id="KW-1185">Reference proteome</keyword>
<evidence type="ECO:0000256" key="6">
    <source>
        <dbReference type="ARBA" id="ARBA00022679"/>
    </source>
</evidence>
<comment type="catalytic activity">
    <reaction evidence="9 12">
        <text>O-acetyl-L-serine + hydrogen sulfide = L-cysteine + acetate</text>
        <dbReference type="Rhea" id="RHEA:14829"/>
        <dbReference type="ChEBI" id="CHEBI:29919"/>
        <dbReference type="ChEBI" id="CHEBI:30089"/>
        <dbReference type="ChEBI" id="CHEBI:35235"/>
        <dbReference type="ChEBI" id="CHEBI:58340"/>
        <dbReference type="EC" id="2.5.1.47"/>
    </reaction>
</comment>
<dbReference type="AlphaFoldDB" id="A0AAW1SAP1"/>
<dbReference type="GO" id="GO:0004124">
    <property type="term" value="F:cysteine synthase activity"/>
    <property type="evidence" value="ECO:0007669"/>
    <property type="project" value="UniProtKB-UniRule"/>
</dbReference>
<dbReference type="NCBIfam" id="TIGR01136">
    <property type="entry name" value="cysKM"/>
    <property type="match status" value="1"/>
</dbReference>
<evidence type="ECO:0000313" key="16">
    <source>
        <dbReference type="Proteomes" id="UP001438707"/>
    </source>
</evidence>
<comment type="caution">
    <text evidence="15">The sequence shown here is derived from an EMBL/GenBank/DDBJ whole genome shotgun (WGS) entry which is preliminary data.</text>
</comment>
<evidence type="ECO:0000259" key="14">
    <source>
        <dbReference type="Pfam" id="PF00291"/>
    </source>
</evidence>
<evidence type="ECO:0000256" key="7">
    <source>
        <dbReference type="ARBA" id="ARBA00022898"/>
    </source>
</evidence>
<keyword evidence="6 12" id="KW-0808">Transferase</keyword>
<keyword evidence="8 12" id="KW-0198">Cysteine biosynthesis</keyword>
<dbReference type="Proteomes" id="UP001438707">
    <property type="component" value="Unassembled WGS sequence"/>
</dbReference>
<evidence type="ECO:0000256" key="10">
    <source>
        <dbReference type="PIRSR" id="PIRSR605856-50"/>
    </source>
</evidence>
<feature type="binding site" evidence="10">
    <location>
        <position position="344"/>
    </location>
    <ligand>
        <name>pyridoxal 5'-phosphate</name>
        <dbReference type="ChEBI" id="CHEBI:597326"/>
    </ligand>
</feature>